<comment type="caution">
    <text evidence="3">The sequence shown here is derived from an EMBL/GenBank/DDBJ whole genome shotgun (WGS) entry which is preliminary data.</text>
</comment>
<dbReference type="SUPFAM" id="SSF49879">
    <property type="entry name" value="SMAD/FHA domain"/>
    <property type="match status" value="1"/>
</dbReference>
<evidence type="ECO:0000259" key="1">
    <source>
        <dbReference type="PROSITE" id="PS50006"/>
    </source>
</evidence>
<dbReference type="Gene3D" id="3.40.50.10140">
    <property type="entry name" value="Toll/interleukin-1 receptor homology (TIR) domain"/>
    <property type="match status" value="1"/>
</dbReference>
<dbReference type="SUPFAM" id="SSF52200">
    <property type="entry name" value="Toll/Interleukin receptor TIR domain"/>
    <property type="match status" value="1"/>
</dbReference>
<dbReference type="Gene3D" id="2.60.200.20">
    <property type="match status" value="1"/>
</dbReference>
<accession>A0A418PZU0</accession>
<dbReference type="GO" id="GO:0007165">
    <property type="term" value="P:signal transduction"/>
    <property type="evidence" value="ECO:0007669"/>
    <property type="project" value="InterPro"/>
</dbReference>
<dbReference type="InterPro" id="IPR000157">
    <property type="entry name" value="TIR_dom"/>
</dbReference>
<dbReference type="Pfam" id="PF13676">
    <property type="entry name" value="TIR_2"/>
    <property type="match status" value="1"/>
</dbReference>
<evidence type="ECO:0000313" key="3">
    <source>
        <dbReference type="EMBL" id="RIX29267.1"/>
    </source>
</evidence>
<reference evidence="3 4" key="1">
    <citation type="submission" date="2018-09" db="EMBL/GenBank/DDBJ databases">
        <title>Sphingomonas sp. DAC4.</title>
        <authorList>
            <person name="Seo T."/>
        </authorList>
    </citation>
    <scope>NUCLEOTIDE SEQUENCE [LARGE SCALE GENOMIC DNA]</scope>
    <source>
        <strain evidence="3 4">DAC4</strain>
    </source>
</reference>
<dbReference type="InterPro" id="IPR000253">
    <property type="entry name" value="FHA_dom"/>
</dbReference>
<dbReference type="PROSITE" id="PS50104">
    <property type="entry name" value="TIR"/>
    <property type="match status" value="1"/>
</dbReference>
<sequence length="340" mass="37743">MHRLGHGGYCLSETDIFISYCREERSAARHFADCFAREGFKVWWDAVLRSGQTFDEVIERELRAAKAVVVLWSPRSVSSRWVRAEATLADRGNKLVPVIIEPCTLPIIFELTQAADLSKWDGNTSDANWQMLVSDLRRMTGDEIDAYHAPAVAAAPEQVAPVHEGPANDEDELMRALERIARKRGLVSDLTRPTREEQEMTQFFREADAHRLKEGDRFHILQRIDGDPGQSRYVISPAGVKIGRSAPADIVVSGTAVSRSHCLVELGGDKLRVTDLNSTNGTYIDDERVVGSAQLAVGSVLRVGNVLFEHQVCPRSQTGDAGMTPFANHLQPDIRRVAKS</sequence>
<organism evidence="3 4">
    <name type="scientific">Sphingomonas edaphi</name>
    <dbReference type="NCBI Taxonomy" id="2315689"/>
    <lineage>
        <taxon>Bacteria</taxon>
        <taxon>Pseudomonadati</taxon>
        <taxon>Pseudomonadota</taxon>
        <taxon>Alphaproteobacteria</taxon>
        <taxon>Sphingomonadales</taxon>
        <taxon>Sphingomonadaceae</taxon>
        <taxon>Sphingomonas</taxon>
    </lineage>
</organism>
<feature type="domain" description="TIR" evidence="2">
    <location>
        <begin position="12"/>
        <end position="136"/>
    </location>
</feature>
<feature type="domain" description="FHA" evidence="1">
    <location>
        <begin position="240"/>
        <end position="289"/>
    </location>
</feature>
<dbReference type="SMART" id="SM00240">
    <property type="entry name" value="FHA"/>
    <property type="match status" value="1"/>
</dbReference>
<dbReference type="EMBL" id="QXTF01000002">
    <property type="protein sequence ID" value="RIX29267.1"/>
    <property type="molecule type" value="Genomic_DNA"/>
</dbReference>
<dbReference type="InterPro" id="IPR035897">
    <property type="entry name" value="Toll_tir_struct_dom_sf"/>
</dbReference>
<name>A0A418PZU0_9SPHN</name>
<evidence type="ECO:0000259" key="2">
    <source>
        <dbReference type="PROSITE" id="PS50104"/>
    </source>
</evidence>
<dbReference type="RefSeq" id="WP_119533156.1">
    <property type="nucleotide sequence ID" value="NZ_QXTF01000002.1"/>
</dbReference>
<keyword evidence="4" id="KW-1185">Reference proteome</keyword>
<dbReference type="Proteomes" id="UP000285023">
    <property type="component" value="Unassembled WGS sequence"/>
</dbReference>
<dbReference type="AlphaFoldDB" id="A0A418PZU0"/>
<gene>
    <name evidence="3" type="ORF">D3M59_08175</name>
</gene>
<dbReference type="CDD" id="cd00060">
    <property type="entry name" value="FHA"/>
    <property type="match status" value="1"/>
</dbReference>
<evidence type="ECO:0000313" key="4">
    <source>
        <dbReference type="Proteomes" id="UP000285023"/>
    </source>
</evidence>
<dbReference type="InterPro" id="IPR008984">
    <property type="entry name" value="SMAD_FHA_dom_sf"/>
</dbReference>
<protein>
    <submittedName>
        <fullName evidence="3">TIR domain-containing protein</fullName>
    </submittedName>
</protein>
<dbReference type="Pfam" id="PF00498">
    <property type="entry name" value="FHA"/>
    <property type="match status" value="1"/>
</dbReference>
<dbReference type="PROSITE" id="PS50006">
    <property type="entry name" value="FHA_DOMAIN"/>
    <property type="match status" value="1"/>
</dbReference>
<dbReference type="PANTHER" id="PTHR23308">
    <property type="entry name" value="NUCLEAR INHIBITOR OF PROTEIN PHOSPHATASE-1"/>
    <property type="match status" value="1"/>
</dbReference>
<proteinExistence type="predicted"/>
<dbReference type="SMART" id="SM00255">
    <property type="entry name" value="TIR"/>
    <property type="match status" value="1"/>
</dbReference>
<dbReference type="InterPro" id="IPR050923">
    <property type="entry name" value="Cell_Proc_Reg/RNA_Proc"/>
</dbReference>
<dbReference type="OrthoDB" id="105971at2"/>